<reference evidence="2 3" key="1">
    <citation type="submission" date="2017-11" db="EMBL/GenBank/DDBJ databases">
        <title>De novo assembly and phasing of dikaryotic genomes from two isolates of Puccinia coronata f. sp. avenae, the causal agent of oat crown rust.</title>
        <authorList>
            <person name="Miller M.E."/>
            <person name="Zhang Y."/>
            <person name="Omidvar V."/>
            <person name="Sperschneider J."/>
            <person name="Schwessinger B."/>
            <person name="Raley C."/>
            <person name="Palmer J.M."/>
            <person name="Garnica D."/>
            <person name="Upadhyaya N."/>
            <person name="Rathjen J."/>
            <person name="Taylor J.M."/>
            <person name="Park R.F."/>
            <person name="Dodds P.N."/>
            <person name="Hirsch C.D."/>
            <person name="Kianian S.F."/>
            <person name="Figueroa M."/>
        </authorList>
    </citation>
    <scope>NUCLEOTIDE SEQUENCE [LARGE SCALE GENOMIC DNA]</scope>
    <source>
        <strain evidence="2">12SD80</strain>
    </source>
</reference>
<gene>
    <name evidence="2" type="ORF">PCASD_21383</name>
</gene>
<dbReference type="Proteomes" id="UP000235392">
    <property type="component" value="Unassembled WGS sequence"/>
</dbReference>
<evidence type="ECO:0000313" key="2">
    <source>
        <dbReference type="EMBL" id="PLW12669.1"/>
    </source>
</evidence>
<proteinExistence type="predicted"/>
<feature type="region of interest" description="Disordered" evidence="1">
    <location>
        <begin position="54"/>
        <end position="96"/>
    </location>
</feature>
<sequence length="166" mass="17633">MPIGPGYQWAAQTQSARGFGLVSGSLLGARRALPPGGSNWVVQSRSCLLALEQTNSSTLPPSSTPPPRQQLPIDKCDGTSKQPTRTNTSPSPGKQCRYLSGRLSLKRSCHPSHILLPRGARGQYDCARQAPNPTGYPQAARGLNELVSDLGSASLGVVFARPDRTN</sequence>
<dbReference type="EMBL" id="PGCI01000877">
    <property type="protein sequence ID" value="PLW12669.1"/>
    <property type="molecule type" value="Genomic_DNA"/>
</dbReference>
<feature type="compositionally biased region" description="Polar residues" evidence="1">
    <location>
        <begin position="79"/>
        <end position="92"/>
    </location>
</feature>
<comment type="caution">
    <text evidence="2">The sequence shown here is derived from an EMBL/GenBank/DDBJ whole genome shotgun (WGS) entry which is preliminary data.</text>
</comment>
<evidence type="ECO:0000313" key="3">
    <source>
        <dbReference type="Proteomes" id="UP000235392"/>
    </source>
</evidence>
<dbReference type="AlphaFoldDB" id="A0A2N5SHH2"/>
<name>A0A2N5SHH2_9BASI</name>
<organism evidence="2 3">
    <name type="scientific">Puccinia coronata f. sp. avenae</name>
    <dbReference type="NCBI Taxonomy" id="200324"/>
    <lineage>
        <taxon>Eukaryota</taxon>
        <taxon>Fungi</taxon>
        <taxon>Dikarya</taxon>
        <taxon>Basidiomycota</taxon>
        <taxon>Pucciniomycotina</taxon>
        <taxon>Pucciniomycetes</taxon>
        <taxon>Pucciniales</taxon>
        <taxon>Pucciniaceae</taxon>
        <taxon>Puccinia</taxon>
    </lineage>
</organism>
<protein>
    <submittedName>
        <fullName evidence="2">Uncharacterized protein</fullName>
    </submittedName>
</protein>
<accession>A0A2N5SHH2</accession>
<evidence type="ECO:0000256" key="1">
    <source>
        <dbReference type="SAM" id="MobiDB-lite"/>
    </source>
</evidence>